<name>A0A7W7AJH2_9SPHN</name>
<gene>
    <name evidence="2" type="ORF">GGQ96_002117</name>
</gene>
<protein>
    <submittedName>
        <fullName evidence="2">Acyl carrier protein</fullName>
    </submittedName>
</protein>
<dbReference type="AlphaFoldDB" id="A0A7W7AJH2"/>
<dbReference type="Pfam" id="PF00550">
    <property type="entry name" value="PP-binding"/>
    <property type="match status" value="1"/>
</dbReference>
<dbReference type="SUPFAM" id="SSF47336">
    <property type="entry name" value="ACP-like"/>
    <property type="match status" value="1"/>
</dbReference>
<keyword evidence="3" id="KW-1185">Reference proteome</keyword>
<dbReference type="InterPro" id="IPR009081">
    <property type="entry name" value="PP-bd_ACP"/>
</dbReference>
<evidence type="ECO:0000259" key="1">
    <source>
        <dbReference type="PROSITE" id="PS50075"/>
    </source>
</evidence>
<comment type="caution">
    <text evidence="2">The sequence shown here is derived from an EMBL/GenBank/DDBJ whole genome shotgun (WGS) entry which is preliminary data.</text>
</comment>
<feature type="domain" description="Carrier" evidence="1">
    <location>
        <begin position="1"/>
        <end position="77"/>
    </location>
</feature>
<evidence type="ECO:0000313" key="3">
    <source>
        <dbReference type="Proteomes" id="UP000574769"/>
    </source>
</evidence>
<dbReference type="Gene3D" id="1.10.1200.10">
    <property type="entry name" value="ACP-like"/>
    <property type="match status" value="1"/>
</dbReference>
<dbReference type="EMBL" id="JACHNY010000004">
    <property type="protein sequence ID" value="MBB4617981.1"/>
    <property type="molecule type" value="Genomic_DNA"/>
</dbReference>
<reference evidence="2 3" key="1">
    <citation type="submission" date="2020-08" db="EMBL/GenBank/DDBJ databases">
        <title>Genomic Encyclopedia of Type Strains, Phase IV (KMG-IV): sequencing the most valuable type-strain genomes for metagenomic binning, comparative biology and taxonomic classification.</title>
        <authorList>
            <person name="Goeker M."/>
        </authorList>
    </citation>
    <scope>NUCLEOTIDE SEQUENCE [LARGE SCALE GENOMIC DNA]</scope>
    <source>
        <strain evidence="2 3">DSM 15867</strain>
    </source>
</reference>
<evidence type="ECO:0000313" key="2">
    <source>
        <dbReference type="EMBL" id="MBB4617981.1"/>
    </source>
</evidence>
<accession>A0A7W7AJH2</accession>
<proteinExistence type="predicted"/>
<dbReference type="Proteomes" id="UP000574769">
    <property type="component" value="Unassembled WGS sequence"/>
</dbReference>
<dbReference type="RefSeq" id="WP_184114380.1">
    <property type="nucleotide sequence ID" value="NZ_JACHNY010000004.1"/>
</dbReference>
<organism evidence="2 3">
    <name type="scientific">Sphingomonas abaci</name>
    <dbReference type="NCBI Taxonomy" id="237611"/>
    <lineage>
        <taxon>Bacteria</taxon>
        <taxon>Pseudomonadati</taxon>
        <taxon>Pseudomonadota</taxon>
        <taxon>Alphaproteobacteria</taxon>
        <taxon>Sphingomonadales</taxon>
        <taxon>Sphingomonadaceae</taxon>
        <taxon>Sphingomonas</taxon>
    </lineage>
</organism>
<dbReference type="PROSITE" id="PS50075">
    <property type="entry name" value="CARRIER"/>
    <property type="match status" value="1"/>
</dbReference>
<sequence length="83" mass="8642">MTDTAHKVAVIVSRELRVDLDRCTPDAVLESLGADKPAIAGIVVDIEDELNAAICSDATFEAIRTIADLIAIANVAAPRAIAA</sequence>
<dbReference type="InterPro" id="IPR036736">
    <property type="entry name" value="ACP-like_sf"/>
</dbReference>